<dbReference type="EMBL" id="CAJOBP010099927">
    <property type="protein sequence ID" value="CAF4973166.1"/>
    <property type="molecule type" value="Genomic_DNA"/>
</dbReference>
<accession>A0A821YUZ8</accession>
<dbReference type="PANTHER" id="PTHR43294:SF13">
    <property type="entry name" value="SODIUM_POTASSIUM-TRANSPORTING ATPASE SUBUNIT ALPHA"/>
    <property type="match status" value="1"/>
</dbReference>
<organism evidence="3 4">
    <name type="scientific">Rotaria socialis</name>
    <dbReference type="NCBI Taxonomy" id="392032"/>
    <lineage>
        <taxon>Eukaryota</taxon>
        <taxon>Metazoa</taxon>
        <taxon>Spiralia</taxon>
        <taxon>Gnathifera</taxon>
        <taxon>Rotifera</taxon>
        <taxon>Eurotatoria</taxon>
        <taxon>Bdelloidea</taxon>
        <taxon>Philodinida</taxon>
        <taxon>Philodinidae</taxon>
        <taxon>Rotaria</taxon>
    </lineage>
</organism>
<protein>
    <submittedName>
        <fullName evidence="3">Uncharacterized protein</fullName>
    </submittedName>
</protein>
<dbReference type="GO" id="GO:1990573">
    <property type="term" value="P:potassium ion import across plasma membrane"/>
    <property type="evidence" value="ECO:0007669"/>
    <property type="project" value="TreeGrafter"/>
</dbReference>
<evidence type="ECO:0000256" key="1">
    <source>
        <dbReference type="ARBA" id="ARBA00004651"/>
    </source>
</evidence>
<dbReference type="Proteomes" id="UP000663873">
    <property type="component" value="Unassembled WGS sequence"/>
</dbReference>
<evidence type="ECO:0000313" key="3">
    <source>
        <dbReference type="EMBL" id="CAF4973166.1"/>
    </source>
</evidence>
<dbReference type="AlphaFoldDB" id="A0A821YUZ8"/>
<dbReference type="InterPro" id="IPR050510">
    <property type="entry name" value="Cation_transp_ATPase_P-type"/>
</dbReference>
<keyword evidence="2" id="KW-0472">Membrane</keyword>
<evidence type="ECO:0000256" key="2">
    <source>
        <dbReference type="ARBA" id="ARBA00022475"/>
    </source>
</evidence>
<dbReference type="GO" id="GO:1902600">
    <property type="term" value="P:proton transmembrane transport"/>
    <property type="evidence" value="ECO:0007669"/>
    <property type="project" value="TreeGrafter"/>
</dbReference>
<name>A0A821YUZ8_9BILA</name>
<proteinExistence type="predicted"/>
<gene>
    <name evidence="3" type="ORF">UJA718_LOCUS48881</name>
</gene>
<dbReference type="GO" id="GO:0006883">
    <property type="term" value="P:intracellular sodium ion homeostasis"/>
    <property type="evidence" value="ECO:0007669"/>
    <property type="project" value="TreeGrafter"/>
</dbReference>
<feature type="non-terminal residue" evidence="3">
    <location>
        <position position="1"/>
    </location>
</feature>
<sequence>TAGFFTWIVVMAENGFWPSRLIGIRRAWDAAAINDLEDSYGQEWTYRQRKILEYMGYA</sequence>
<reference evidence="3" key="1">
    <citation type="submission" date="2021-02" db="EMBL/GenBank/DDBJ databases">
        <authorList>
            <person name="Nowell W R."/>
        </authorList>
    </citation>
    <scope>NUCLEOTIDE SEQUENCE</scope>
</reference>
<dbReference type="PANTHER" id="PTHR43294">
    <property type="entry name" value="SODIUM/POTASSIUM-TRANSPORTING ATPASE SUBUNIT ALPHA"/>
    <property type="match status" value="1"/>
</dbReference>
<comment type="caution">
    <text evidence="3">The sequence shown here is derived from an EMBL/GenBank/DDBJ whole genome shotgun (WGS) entry which is preliminary data.</text>
</comment>
<evidence type="ECO:0000313" key="4">
    <source>
        <dbReference type="Proteomes" id="UP000663873"/>
    </source>
</evidence>
<keyword evidence="2" id="KW-1003">Cell membrane</keyword>
<feature type="non-terminal residue" evidence="3">
    <location>
        <position position="58"/>
    </location>
</feature>
<keyword evidence="4" id="KW-1185">Reference proteome</keyword>
<dbReference type="GO" id="GO:0030007">
    <property type="term" value="P:intracellular potassium ion homeostasis"/>
    <property type="evidence" value="ECO:0007669"/>
    <property type="project" value="TreeGrafter"/>
</dbReference>
<dbReference type="GO" id="GO:0005886">
    <property type="term" value="C:plasma membrane"/>
    <property type="evidence" value="ECO:0007669"/>
    <property type="project" value="UniProtKB-SubCell"/>
</dbReference>
<dbReference type="GO" id="GO:0036376">
    <property type="term" value="P:sodium ion export across plasma membrane"/>
    <property type="evidence" value="ECO:0007669"/>
    <property type="project" value="TreeGrafter"/>
</dbReference>
<comment type="subcellular location">
    <subcellularLocation>
        <location evidence="1">Cell membrane</location>
        <topology evidence="1">Multi-pass membrane protein</topology>
    </subcellularLocation>
</comment>
<dbReference type="GO" id="GO:0005391">
    <property type="term" value="F:P-type sodium:potassium-exchanging transporter activity"/>
    <property type="evidence" value="ECO:0007669"/>
    <property type="project" value="TreeGrafter"/>
</dbReference>
<dbReference type="Gene3D" id="1.20.1110.10">
    <property type="entry name" value="Calcium-transporting ATPase, transmembrane domain"/>
    <property type="match status" value="1"/>
</dbReference>